<comment type="caution">
    <text evidence="2">The sequence shown here is derived from an EMBL/GenBank/DDBJ whole genome shotgun (WGS) entry which is preliminary data.</text>
</comment>
<evidence type="ECO:0000256" key="1">
    <source>
        <dbReference type="SAM" id="MobiDB-lite"/>
    </source>
</evidence>
<dbReference type="EMBL" id="BGZK01000109">
    <property type="protein sequence ID" value="GBP19586.1"/>
    <property type="molecule type" value="Genomic_DNA"/>
</dbReference>
<keyword evidence="3" id="KW-1185">Reference proteome</keyword>
<gene>
    <name evidence="2" type="ORF">EVAR_102134_1</name>
</gene>
<proteinExistence type="predicted"/>
<name>A0A4C1U177_EUMVA</name>
<reference evidence="2 3" key="1">
    <citation type="journal article" date="2019" name="Commun. Biol.">
        <title>The bagworm genome reveals a unique fibroin gene that provides high tensile strength.</title>
        <authorList>
            <person name="Kono N."/>
            <person name="Nakamura H."/>
            <person name="Ohtoshi R."/>
            <person name="Tomita M."/>
            <person name="Numata K."/>
            <person name="Arakawa K."/>
        </authorList>
    </citation>
    <scope>NUCLEOTIDE SEQUENCE [LARGE SCALE GENOMIC DNA]</scope>
</reference>
<dbReference type="Proteomes" id="UP000299102">
    <property type="component" value="Unassembled WGS sequence"/>
</dbReference>
<dbReference type="AlphaFoldDB" id="A0A4C1U177"/>
<sequence>MSMMCDVRVRSGGAVRPVPRRRQDTQSKQVLQPRLRERLIIVRRDRDRPPFAFGGGVPERIEHSRPIRYKTHLILQIRSVL</sequence>
<evidence type="ECO:0000313" key="2">
    <source>
        <dbReference type="EMBL" id="GBP19586.1"/>
    </source>
</evidence>
<evidence type="ECO:0000313" key="3">
    <source>
        <dbReference type="Proteomes" id="UP000299102"/>
    </source>
</evidence>
<accession>A0A4C1U177</accession>
<organism evidence="2 3">
    <name type="scientific">Eumeta variegata</name>
    <name type="common">Bagworm moth</name>
    <name type="synonym">Eumeta japonica</name>
    <dbReference type="NCBI Taxonomy" id="151549"/>
    <lineage>
        <taxon>Eukaryota</taxon>
        <taxon>Metazoa</taxon>
        <taxon>Ecdysozoa</taxon>
        <taxon>Arthropoda</taxon>
        <taxon>Hexapoda</taxon>
        <taxon>Insecta</taxon>
        <taxon>Pterygota</taxon>
        <taxon>Neoptera</taxon>
        <taxon>Endopterygota</taxon>
        <taxon>Lepidoptera</taxon>
        <taxon>Glossata</taxon>
        <taxon>Ditrysia</taxon>
        <taxon>Tineoidea</taxon>
        <taxon>Psychidae</taxon>
        <taxon>Oiketicinae</taxon>
        <taxon>Eumeta</taxon>
    </lineage>
</organism>
<protein>
    <submittedName>
        <fullName evidence="2">Uncharacterized protein</fullName>
    </submittedName>
</protein>
<feature type="region of interest" description="Disordered" evidence="1">
    <location>
        <begin position="1"/>
        <end position="29"/>
    </location>
</feature>